<feature type="region of interest" description="Disordered" evidence="1">
    <location>
        <begin position="55"/>
        <end position="100"/>
    </location>
</feature>
<dbReference type="EMBL" id="KZ996857">
    <property type="protein sequence ID" value="RKO88222.1"/>
    <property type="molecule type" value="Genomic_DNA"/>
</dbReference>
<evidence type="ECO:0000313" key="2">
    <source>
        <dbReference type="EMBL" id="RKO88222.1"/>
    </source>
</evidence>
<protein>
    <submittedName>
        <fullName evidence="2">Uncharacterized protein</fullName>
    </submittedName>
</protein>
<name>A0A4P9W7Z8_9FUNG</name>
<accession>A0A4P9W7Z8</accession>
<evidence type="ECO:0000313" key="3">
    <source>
        <dbReference type="Proteomes" id="UP000269721"/>
    </source>
</evidence>
<gene>
    <name evidence="2" type="ORF">BDK51DRAFT_37773</name>
</gene>
<sequence length="201" mass="22677">MNHRQSQSQNIWRNLGGPTGSGDPEEVKEEWEGFNYLLQGSLKCFHIEVSGQTTEEHTEGAHLNRKDFHTAYPLNKVSRSKERKRQRHRKTPALSPPDARSLWKILRTSLSSASQDETISSAVCQSPLREARSKKHNQFRASDHASDRPSIQSKSPDLRRYSADPRTEASRKANNDDHVGAAFFGVRGAKVQVNLGMERAC</sequence>
<feature type="compositionally biased region" description="Basic residues" evidence="1">
    <location>
        <begin position="81"/>
        <end position="91"/>
    </location>
</feature>
<proteinExistence type="predicted"/>
<keyword evidence="3" id="KW-1185">Reference proteome</keyword>
<organism evidence="2 3">
    <name type="scientific">Blyttiomyces helicus</name>
    <dbReference type="NCBI Taxonomy" id="388810"/>
    <lineage>
        <taxon>Eukaryota</taxon>
        <taxon>Fungi</taxon>
        <taxon>Fungi incertae sedis</taxon>
        <taxon>Chytridiomycota</taxon>
        <taxon>Chytridiomycota incertae sedis</taxon>
        <taxon>Chytridiomycetes</taxon>
        <taxon>Chytridiomycetes incertae sedis</taxon>
        <taxon>Blyttiomyces</taxon>
    </lineage>
</organism>
<feature type="compositionally biased region" description="Basic and acidic residues" evidence="1">
    <location>
        <begin position="55"/>
        <end position="69"/>
    </location>
</feature>
<feature type="compositionally biased region" description="Basic and acidic residues" evidence="1">
    <location>
        <begin position="156"/>
        <end position="174"/>
    </location>
</feature>
<feature type="region of interest" description="Disordered" evidence="1">
    <location>
        <begin position="116"/>
        <end position="174"/>
    </location>
</feature>
<dbReference type="Proteomes" id="UP000269721">
    <property type="component" value="Unassembled WGS sequence"/>
</dbReference>
<feature type="compositionally biased region" description="Polar residues" evidence="1">
    <location>
        <begin position="1"/>
        <end position="12"/>
    </location>
</feature>
<feature type="region of interest" description="Disordered" evidence="1">
    <location>
        <begin position="1"/>
        <end position="28"/>
    </location>
</feature>
<evidence type="ECO:0000256" key="1">
    <source>
        <dbReference type="SAM" id="MobiDB-lite"/>
    </source>
</evidence>
<dbReference type="AlphaFoldDB" id="A0A4P9W7Z8"/>
<reference evidence="3" key="1">
    <citation type="journal article" date="2018" name="Nat. Microbiol.">
        <title>Leveraging single-cell genomics to expand the fungal tree of life.</title>
        <authorList>
            <person name="Ahrendt S.R."/>
            <person name="Quandt C.A."/>
            <person name="Ciobanu D."/>
            <person name="Clum A."/>
            <person name="Salamov A."/>
            <person name="Andreopoulos B."/>
            <person name="Cheng J.F."/>
            <person name="Woyke T."/>
            <person name="Pelin A."/>
            <person name="Henrissat B."/>
            <person name="Reynolds N.K."/>
            <person name="Benny G.L."/>
            <person name="Smith M.E."/>
            <person name="James T.Y."/>
            <person name="Grigoriev I.V."/>
        </authorList>
    </citation>
    <scope>NUCLEOTIDE SEQUENCE [LARGE SCALE GENOMIC DNA]</scope>
</reference>